<dbReference type="InterPro" id="IPR032799">
    <property type="entry name" value="TAXi_C"/>
</dbReference>
<gene>
    <name evidence="9" type="ORF">IFM89_029960</name>
</gene>
<dbReference type="InterPro" id="IPR001969">
    <property type="entry name" value="Aspartic_peptidase_AS"/>
</dbReference>
<keyword evidence="3 7" id="KW-0064">Aspartyl protease</keyword>
<dbReference type="SUPFAM" id="SSF50630">
    <property type="entry name" value="Acid proteases"/>
    <property type="match status" value="1"/>
</dbReference>
<keyword evidence="4 7" id="KW-0378">Hydrolase</keyword>
<evidence type="ECO:0000256" key="7">
    <source>
        <dbReference type="RuleBase" id="RU000454"/>
    </source>
</evidence>
<feature type="active site" evidence="6">
    <location>
        <position position="294"/>
    </location>
</feature>
<dbReference type="InterPro" id="IPR033121">
    <property type="entry name" value="PEPTIDASE_A1"/>
</dbReference>
<dbReference type="Pfam" id="PF14541">
    <property type="entry name" value="TAXi_C"/>
    <property type="match status" value="1"/>
</dbReference>
<dbReference type="GO" id="GO:0004190">
    <property type="term" value="F:aspartic-type endopeptidase activity"/>
    <property type="evidence" value="ECO:0007669"/>
    <property type="project" value="UniProtKB-KW"/>
</dbReference>
<evidence type="ECO:0000256" key="3">
    <source>
        <dbReference type="ARBA" id="ARBA00022750"/>
    </source>
</evidence>
<comment type="caution">
    <text evidence="9">The sequence shown here is derived from an EMBL/GenBank/DDBJ whole genome shotgun (WGS) entry which is preliminary data.</text>
</comment>
<name>A0A835HGE5_9MAGN</name>
<dbReference type="InterPro" id="IPR001461">
    <property type="entry name" value="Aspartic_peptidase_A1"/>
</dbReference>
<keyword evidence="2 7" id="KW-0645">Protease</keyword>
<evidence type="ECO:0000313" key="9">
    <source>
        <dbReference type="EMBL" id="KAF9598710.1"/>
    </source>
</evidence>
<protein>
    <recommendedName>
        <fullName evidence="8">Peptidase A1 domain-containing protein</fullName>
    </recommendedName>
</protein>
<dbReference type="Gene3D" id="2.40.70.10">
    <property type="entry name" value="Acid Proteases"/>
    <property type="match status" value="2"/>
</dbReference>
<evidence type="ECO:0000256" key="1">
    <source>
        <dbReference type="ARBA" id="ARBA00007447"/>
    </source>
</evidence>
<dbReference type="Pfam" id="PF14543">
    <property type="entry name" value="TAXi_N"/>
    <property type="match status" value="1"/>
</dbReference>
<dbReference type="PROSITE" id="PS00141">
    <property type="entry name" value="ASP_PROTEASE"/>
    <property type="match status" value="1"/>
</dbReference>
<dbReference type="CDD" id="cd05476">
    <property type="entry name" value="pepsin_A_like_plant"/>
    <property type="match status" value="1"/>
</dbReference>
<comment type="similarity">
    <text evidence="1 7">Belongs to the peptidase A1 family.</text>
</comment>
<dbReference type="AlphaFoldDB" id="A0A835HGE5"/>
<keyword evidence="10" id="KW-1185">Reference proteome</keyword>
<dbReference type="Proteomes" id="UP000631114">
    <property type="component" value="Unassembled WGS sequence"/>
</dbReference>
<dbReference type="GO" id="GO:0006508">
    <property type="term" value="P:proteolysis"/>
    <property type="evidence" value="ECO:0007669"/>
    <property type="project" value="UniProtKB-KW"/>
</dbReference>
<organism evidence="9 10">
    <name type="scientific">Coptis chinensis</name>
    <dbReference type="NCBI Taxonomy" id="261450"/>
    <lineage>
        <taxon>Eukaryota</taxon>
        <taxon>Viridiplantae</taxon>
        <taxon>Streptophyta</taxon>
        <taxon>Embryophyta</taxon>
        <taxon>Tracheophyta</taxon>
        <taxon>Spermatophyta</taxon>
        <taxon>Magnoliopsida</taxon>
        <taxon>Ranunculales</taxon>
        <taxon>Ranunculaceae</taxon>
        <taxon>Coptidoideae</taxon>
        <taxon>Coptis</taxon>
    </lineage>
</organism>
<sequence>MYRSNLTEEETDELMVELSQKRAFRLSSQFNYAFKNREATHSNKSTYPDVLTPFLGPAFDSVFIVEVRIGTPPQKFYLEFDTGSDLIWVQCAGCIDCFDVHLGNFEYSKSSTYQLVSCGHPSCDPDDCKEGICTAKVSYADGGYTQGPLSKDDFQFFSLDKGVQTVNGVFFGCSLRSSIAWGENIGRIAGIFGMGTDPNSFISQLGTQGQRRRFSYCLRKADNRPGRSYNYLRFGEDAVFPAGSDVRTTPMVEGPFGVYYYVNLNDISVNSIRLGLPPDTFRIRDDETGGIVLDTGTSTTYIFSDAYNRLVARLKEVLAPYNLRPYLRNNKPMKRLCYVRPPGFNNFPSITFHFDGADFEPYHETTYSITNDRFCLQIRPTDVIQNLDVSIFGSFFLAEQYFVHDNEQRTISFARADCSK</sequence>
<dbReference type="PRINTS" id="PR00792">
    <property type="entry name" value="PEPSIN"/>
</dbReference>
<dbReference type="OrthoDB" id="1072226at2759"/>
<evidence type="ECO:0000256" key="2">
    <source>
        <dbReference type="ARBA" id="ARBA00022670"/>
    </source>
</evidence>
<dbReference type="InterPro" id="IPR051708">
    <property type="entry name" value="Plant_Aspart_Prot_A1"/>
</dbReference>
<dbReference type="PROSITE" id="PS51767">
    <property type="entry name" value="PEPTIDASE_A1"/>
    <property type="match status" value="1"/>
</dbReference>
<evidence type="ECO:0000256" key="6">
    <source>
        <dbReference type="PIRSR" id="PIRSR601461-1"/>
    </source>
</evidence>
<dbReference type="InterPro" id="IPR032861">
    <property type="entry name" value="TAXi_N"/>
</dbReference>
<dbReference type="PANTHER" id="PTHR47967:SF123">
    <property type="entry name" value="ASPARTIC PROTEINASE NEPENTHESIN-1-LIKE"/>
    <property type="match status" value="1"/>
</dbReference>
<dbReference type="InterPro" id="IPR021109">
    <property type="entry name" value="Peptidase_aspartic_dom_sf"/>
</dbReference>
<dbReference type="InterPro" id="IPR034161">
    <property type="entry name" value="Pepsin-like_plant"/>
</dbReference>
<evidence type="ECO:0000256" key="4">
    <source>
        <dbReference type="ARBA" id="ARBA00022801"/>
    </source>
</evidence>
<feature type="active site" evidence="6">
    <location>
        <position position="81"/>
    </location>
</feature>
<evidence type="ECO:0000256" key="5">
    <source>
        <dbReference type="ARBA" id="ARBA00023180"/>
    </source>
</evidence>
<reference evidence="9 10" key="1">
    <citation type="submission" date="2020-10" db="EMBL/GenBank/DDBJ databases">
        <title>The Coptis chinensis genome and diversification of protoberbering-type alkaloids.</title>
        <authorList>
            <person name="Wang B."/>
            <person name="Shu S."/>
            <person name="Song C."/>
            <person name="Liu Y."/>
        </authorList>
    </citation>
    <scope>NUCLEOTIDE SEQUENCE [LARGE SCALE GENOMIC DNA]</scope>
    <source>
        <strain evidence="9">HL-2020</strain>
        <tissue evidence="9">Leaf</tissue>
    </source>
</reference>
<accession>A0A835HGE5</accession>
<dbReference type="EMBL" id="JADFTS010000007">
    <property type="protein sequence ID" value="KAF9598710.1"/>
    <property type="molecule type" value="Genomic_DNA"/>
</dbReference>
<evidence type="ECO:0000259" key="8">
    <source>
        <dbReference type="PROSITE" id="PS51767"/>
    </source>
</evidence>
<evidence type="ECO:0000313" key="10">
    <source>
        <dbReference type="Proteomes" id="UP000631114"/>
    </source>
</evidence>
<dbReference type="PANTHER" id="PTHR47967">
    <property type="entry name" value="OS07G0603500 PROTEIN-RELATED"/>
    <property type="match status" value="1"/>
</dbReference>
<dbReference type="GO" id="GO:0005576">
    <property type="term" value="C:extracellular region"/>
    <property type="evidence" value="ECO:0007669"/>
    <property type="project" value="TreeGrafter"/>
</dbReference>
<keyword evidence="5" id="KW-0325">Glycoprotein</keyword>
<proteinExistence type="inferred from homology"/>
<feature type="domain" description="Peptidase A1" evidence="8">
    <location>
        <begin position="63"/>
        <end position="414"/>
    </location>
</feature>